<comment type="caution">
    <text evidence="2">The sequence shown here is derived from an EMBL/GenBank/DDBJ whole genome shotgun (WGS) entry which is preliminary data.</text>
</comment>
<evidence type="ECO:0000256" key="1">
    <source>
        <dbReference type="SAM" id="MobiDB-lite"/>
    </source>
</evidence>
<proteinExistence type="predicted"/>
<dbReference type="Proteomes" id="UP000031675">
    <property type="component" value="Unassembled WGS sequence"/>
</dbReference>
<dbReference type="AlphaFoldDB" id="A0A0C2G8C8"/>
<protein>
    <submittedName>
        <fullName evidence="2">Uncharacterized protein</fullName>
    </submittedName>
</protein>
<name>A0A0C2G8C8_9ACTN</name>
<reference evidence="3" key="1">
    <citation type="journal article" date="2015" name="Chem. Biol.">
        <title>Structure, bioactivity, and resistance mechanism of streptomonomicin, an unusual lasso Peptide from an understudied halophilic actinomycete.</title>
        <authorList>
            <person name="Metelev M."/>
            <person name="Tietz J.I."/>
            <person name="Melby J.O."/>
            <person name="Blair P.M."/>
            <person name="Zhu L."/>
            <person name="Livnat I."/>
            <person name="Severinov K."/>
            <person name="Mitchell D.A."/>
        </authorList>
    </citation>
    <scope>NUCLEOTIDE SEQUENCE [LARGE SCALE GENOMIC DNA]</scope>
    <source>
        <strain evidence="3">YIM 90003</strain>
    </source>
</reference>
<evidence type="ECO:0000313" key="2">
    <source>
        <dbReference type="EMBL" id="KIH99588.1"/>
    </source>
</evidence>
<evidence type="ECO:0000313" key="3">
    <source>
        <dbReference type="Proteomes" id="UP000031675"/>
    </source>
</evidence>
<gene>
    <name evidence="2" type="ORF">LP52_06885</name>
</gene>
<organism evidence="2 3">
    <name type="scientific">Streptomonospora alba</name>
    <dbReference type="NCBI Taxonomy" id="183763"/>
    <lineage>
        <taxon>Bacteria</taxon>
        <taxon>Bacillati</taxon>
        <taxon>Actinomycetota</taxon>
        <taxon>Actinomycetes</taxon>
        <taxon>Streptosporangiales</taxon>
        <taxon>Nocardiopsidaceae</taxon>
        <taxon>Streptomonospora</taxon>
    </lineage>
</organism>
<keyword evidence="3" id="KW-1185">Reference proteome</keyword>
<accession>A0A0C2G8C8</accession>
<sequence length="83" mass="9373">MIAASKRTAAMVVQRDQREESIAGHRPSSARSADRFRGMYVRFESPSDTTRIPGAHQGTYREQRPRGRKSLADGHRSNESDSR</sequence>
<feature type="compositionally biased region" description="Basic and acidic residues" evidence="1">
    <location>
        <begin position="59"/>
        <end position="83"/>
    </location>
</feature>
<feature type="region of interest" description="Disordered" evidence="1">
    <location>
        <begin position="1"/>
        <end position="83"/>
    </location>
</feature>
<dbReference type="EMBL" id="JROO01000010">
    <property type="protein sequence ID" value="KIH99588.1"/>
    <property type="molecule type" value="Genomic_DNA"/>
</dbReference>